<name>A0ABN9VXM5_9DINO</name>
<comment type="caution">
    <text evidence="2">The sequence shown here is derived from an EMBL/GenBank/DDBJ whole genome shotgun (WGS) entry which is preliminary data.</text>
</comment>
<evidence type="ECO:0000256" key="1">
    <source>
        <dbReference type="SAM" id="MobiDB-lite"/>
    </source>
</evidence>
<evidence type="ECO:0000313" key="3">
    <source>
        <dbReference type="Proteomes" id="UP001189429"/>
    </source>
</evidence>
<keyword evidence="3" id="KW-1185">Reference proteome</keyword>
<organism evidence="2 3">
    <name type="scientific">Prorocentrum cordatum</name>
    <dbReference type="NCBI Taxonomy" id="2364126"/>
    <lineage>
        <taxon>Eukaryota</taxon>
        <taxon>Sar</taxon>
        <taxon>Alveolata</taxon>
        <taxon>Dinophyceae</taxon>
        <taxon>Prorocentrales</taxon>
        <taxon>Prorocentraceae</taxon>
        <taxon>Prorocentrum</taxon>
    </lineage>
</organism>
<dbReference type="Proteomes" id="UP001189429">
    <property type="component" value="Unassembled WGS sequence"/>
</dbReference>
<accession>A0ABN9VXM5</accession>
<dbReference type="EMBL" id="CAUYUJ010017842">
    <property type="protein sequence ID" value="CAK0878388.1"/>
    <property type="molecule type" value="Genomic_DNA"/>
</dbReference>
<evidence type="ECO:0000313" key="2">
    <source>
        <dbReference type="EMBL" id="CAK0878388.1"/>
    </source>
</evidence>
<sequence>MLRPVEFLSAERGDLIFSADVLHAVAHVRWSIQEPKTKRLGARAQLLESTMCRSSNSFRPSSLASLPQPASGRWGREDSGVDLSPSVVRSACPQGKEEASTRVPSELAAPRHFLKRRKTGNSFGLVEDGSRPVRW</sequence>
<proteinExistence type="predicted"/>
<reference evidence="2" key="1">
    <citation type="submission" date="2023-10" db="EMBL/GenBank/DDBJ databases">
        <authorList>
            <person name="Chen Y."/>
            <person name="Shah S."/>
            <person name="Dougan E. K."/>
            <person name="Thang M."/>
            <person name="Chan C."/>
        </authorList>
    </citation>
    <scope>NUCLEOTIDE SEQUENCE [LARGE SCALE GENOMIC DNA]</scope>
</reference>
<feature type="compositionally biased region" description="Low complexity" evidence="1">
    <location>
        <begin position="60"/>
        <end position="71"/>
    </location>
</feature>
<gene>
    <name evidence="2" type="ORF">PCOR1329_LOCUS62177</name>
</gene>
<feature type="region of interest" description="Disordered" evidence="1">
    <location>
        <begin position="55"/>
        <end position="87"/>
    </location>
</feature>
<protein>
    <submittedName>
        <fullName evidence="2">Uncharacterized protein</fullName>
    </submittedName>
</protein>